<comment type="pathway">
    <text evidence="4 16">Cofactor biosynthesis; coenzyme A biosynthesis; CoA from (R)-pantothenate: step 1/5.</text>
</comment>
<evidence type="ECO:0000256" key="5">
    <source>
        <dbReference type="ARBA" id="ARBA00011738"/>
    </source>
</evidence>
<dbReference type="CDD" id="cd24015">
    <property type="entry name" value="ASKHA_NBD_PanK-III"/>
    <property type="match status" value="1"/>
</dbReference>
<accession>D5BPB7</accession>
<gene>
    <name evidence="16" type="primary">coaX</name>
    <name evidence="17" type="ordered locus">SAR116_0156</name>
</gene>
<dbReference type="EMBL" id="CP001751">
    <property type="protein sequence ID" value="ADE38399.1"/>
    <property type="molecule type" value="Genomic_DNA"/>
</dbReference>
<comment type="subunit">
    <text evidence="5 16">Homodimer.</text>
</comment>
<evidence type="ECO:0000256" key="15">
    <source>
        <dbReference type="ARBA" id="ARBA00040883"/>
    </source>
</evidence>
<feature type="binding site" evidence="16">
    <location>
        <position position="134"/>
    </location>
    <ligand>
        <name>K(+)</name>
        <dbReference type="ChEBI" id="CHEBI:29103"/>
    </ligand>
</feature>
<dbReference type="RefSeq" id="WP_013045029.1">
    <property type="nucleotide sequence ID" value="NC_014010.1"/>
</dbReference>
<dbReference type="GO" id="GO:0005737">
    <property type="term" value="C:cytoplasm"/>
    <property type="evidence" value="ECO:0007669"/>
    <property type="project" value="UniProtKB-SubCell"/>
</dbReference>
<comment type="subcellular location">
    <subcellularLocation>
        <location evidence="3 16">Cytoplasm</location>
    </subcellularLocation>
</comment>
<keyword evidence="7 16" id="KW-0963">Cytoplasm</keyword>
<organism evidence="17 18">
    <name type="scientific">Puniceispirillum marinum (strain IMCC1322)</name>
    <dbReference type="NCBI Taxonomy" id="488538"/>
    <lineage>
        <taxon>Bacteria</taxon>
        <taxon>Pseudomonadati</taxon>
        <taxon>Pseudomonadota</taxon>
        <taxon>Alphaproteobacteria</taxon>
        <taxon>Candidatus Puniceispirillales</taxon>
        <taxon>Candidatus Puniceispirillaceae</taxon>
        <taxon>Candidatus Puniceispirillum</taxon>
    </lineage>
</organism>
<dbReference type="EC" id="2.7.1.33" evidence="6 16"/>
<reference evidence="17 18" key="1">
    <citation type="journal article" date="2010" name="J. Bacteriol.">
        <title>Complete genome sequence of "Candidatus Puniceispirillum marinum" IMCC1322, a representative of the SAR116 clade in the Alphaproteobacteria.</title>
        <authorList>
            <person name="Oh H.M."/>
            <person name="Kwon K.K."/>
            <person name="Kang I."/>
            <person name="Kang S.G."/>
            <person name="Lee J.H."/>
            <person name="Kim S.J."/>
            <person name="Cho J.C."/>
        </authorList>
    </citation>
    <scope>NUCLEOTIDE SEQUENCE [LARGE SCALE GENOMIC DNA]</scope>
    <source>
        <strain evidence="17 18">IMCC1322</strain>
    </source>
</reference>
<dbReference type="HAMAP" id="MF_01274">
    <property type="entry name" value="Pantothen_kinase_3"/>
    <property type="match status" value="1"/>
</dbReference>
<dbReference type="HOGENOM" id="CLU_066627_1_0_5"/>
<dbReference type="InterPro" id="IPR004619">
    <property type="entry name" value="Type_III_PanK"/>
</dbReference>
<comment type="cofactor">
    <cofactor evidence="16">
        <name>NH4(+)</name>
        <dbReference type="ChEBI" id="CHEBI:28938"/>
    </cofactor>
    <cofactor evidence="16">
        <name>K(+)</name>
        <dbReference type="ChEBI" id="CHEBI:29103"/>
    </cofactor>
    <text evidence="16">A monovalent cation. Ammonium or potassium.</text>
</comment>
<keyword evidence="9 16" id="KW-0547">Nucleotide-binding</keyword>
<evidence type="ECO:0000313" key="18">
    <source>
        <dbReference type="Proteomes" id="UP000007460"/>
    </source>
</evidence>
<evidence type="ECO:0000256" key="8">
    <source>
        <dbReference type="ARBA" id="ARBA00022679"/>
    </source>
</evidence>
<dbReference type="PANTHER" id="PTHR34265:SF1">
    <property type="entry name" value="TYPE III PANTOTHENATE KINASE"/>
    <property type="match status" value="1"/>
</dbReference>
<dbReference type="Proteomes" id="UP000007460">
    <property type="component" value="Chromosome"/>
</dbReference>
<evidence type="ECO:0000313" key="17">
    <source>
        <dbReference type="EMBL" id="ADE38399.1"/>
    </source>
</evidence>
<feature type="binding site" evidence="16">
    <location>
        <begin position="6"/>
        <end position="13"/>
    </location>
    <ligand>
        <name>ATP</name>
        <dbReference type="ChEBI" id="CHEBI:30616"/>
    </ligand>
</feature>
<dbReference type="UniPathway" id="UPA00241">
    <property type="reaction ID" value="UER00352"/>
</dbReference>
<comment type="function">
    <text evidence="16">Catalyzes the phosphorylation of pantothenate (Pan), the first step in CoA biosynthesis.</text>
</comment>
<evidence type="ECO:0000256" key="7">
    <source>
        <dbReference type="ARBA" id="ARBA00022490"/>
    </source>
</evidence>
<evidence type="ECO:0000256" key="13">
    <source>
        <dbReference type="ARBA" id="ARBA00022993"/>
    </source>
</evidence>
<evidence type="ECO:0000256" key="3">
    <source>
        <dbReference type="ARBA" id="ARBA00004496"/>
    </source>
</evidence>
<evidence type="ECO:0000256" key="10">
    <source>
        <dbReference type="ARBA" id="ARBA00022777"/>
    </source>
</evidence>
<dbReference type="GO" id="GO:0004594">
    <property type="term" value="F:pantothenate kinase activity"/>
    <property type="evidence" value="ECO:0007669"/>
    <property type="project" value="UniProtKB-UniRule"/>
</dbReference>
<comment type="catalytic activity">
    <reaction evidence="1 16">
        <text>(R)-pantothenate + ATP = (R)-4'-phosphopantothenate + ADP + H(+)</text>
        <dbReference type="Rhea" id="RHEA:16373"/>
        <dbReference type="ChEBI" id="CHEBI:10986"/>
        <dbReference type="ChEBI" id="CHEBI:15378"/>
        <dbReference type="ChEBI" id="CHEBI:29032"/>
        <dbReference type="ChEBI" id="CHEBI:30616"/>
        <dbReference type="ChEBI" id="CHEBI:456216"/>
        <dbReference type="EC" id="2.7.1.33"/>
    </reaction>
</comment>
<evidence type="ECO:0000256" key="16">
    <source>
        <dbReference type="HAMAP-Rule" id="MF_01274"/>
    </source>
</evidence>
<feature type="active site" description="Proton acceptor" evidence="16">
    <location>
        <position position="114"/>
    </location>
</feature>
<keyword evidence="12 16" id="KW-0630">Potassium</keyword>
<protein>
    <recommendedName>
        <fullName evidence="15 16">Type III pantothenate kinase</fullName>
        <ecNumber evidence="6 16">2.7.1.33</ecNumber>
    </recommendedName>
    <alternativeName>
        <fullName evidence="16">PanK-III</fullName>
    </alternativeName>
    <alternativeName>
        <fullName evidence="16">Pantothenic acid kinase</fullName>
    </alternativeName>
</protein>
<dbReference type="GO" id="GO:0046872">
    <property type="term" value="F:metal ion binding"/>
    <property type="evidence" value="ECO:0007669"/>
    <property type="project" value="UniProtKB-KW"/>
</dbReference>
<dbReference type="GO" id="GO:0015937">
    <property type="term" value="P:coenzyme A biosynthetic process"/>
    <property type="evidence" value="ECO:0007669"/>
    <property type="project" value="UniProtKB-UniRule"/>
</dbReference>
<keyword evidence="10 16" id="KW-0418">Kinase</keyword>
<dbReference type="NCBIfam" id="NF009855">
    <property type="entry name" value="PRK13321.1"/>
    <property type="match status" value="1"/>
</dbReference>
<evidence type="ECO:0000256" key="14">
    <source>
        <dbReference type="ARBA" id="ARBA00038036"/>
    </source>
</evidence>
<feature type="binding site" evidence="16">
    <location>
        <position position="192"/>
    </location>
    <ligand>
        <name>substrate</name>
    </ligand>
</feature>
<dbReference type="AlphaFoldDB" id="D5BPB7"/>
<dbReference type="PANTHER" id="PTHR34265">
    <property type="entry name" value="TYPE III PANTOTHENATE KINASE"/>
    <property type="match status" value="1"/>
</dbReference>
<dbReference type="Gene3D" id="3.30.420.40">
    <property type="match status" value="2"/>
</dbReference>
<dbReference type="InterPro" id="IPR043129">
    <property type="entry name" value="ATPase_NBD"/>
</dbReference>
<dbReference type="KEGG" id="apb:SAR116_0156"/>
<evidence type="ECO:0000256" key="9">
    <source>
        <dbReference type="ARBA" id="ARBA00022741"/>
    </source>
</evidence>
<evidence type="ECO:0000256" key="2">
    <source>
        <dbReference type="ARBA" id="ARBA00001958"/>
    </source>
</evidence>
<keyword evidence="13 16" id="KW-0173">Coenzyme A biosynthesis</keyword>
<feature type="binding site" evidence="16">
    <location>
        <position position="137"/>
    </location>
    <ligand>
        <name>ATP</name>
        <dbReference type="ChEBI" id="CHEBI:30616"/>
    </ligand>
</feature>
<feature type="binding site" evidence="16">
    <location>
        <begin position="112"/>
        <end position="115"/>
    </location>
    <ligand>
        <name>substrate</name>
    </ligand>
</feature>
<keyword evidence="16" id="KW-0479">Metal-binding</keyword>
<dbReference type="SUPFAM" id="SSF53067">
    <property type="entry name" value="Actin-like ATPase domain"/>
    <property type="match status" value="2"/>
</dbReference>
<name>D5BPB7_PUNMI</name>
<comment type="similarity">
    <text evidence="14 16">Belongs to the type III pantothenate kinase family.</text>
</comment>
<evidence type="ECO:0000256" key="4">
    <source>
        <dbReference type="ARBA" id="ARBA00005225"/>
    </source>
</evidence>
<keyword evidence="11 16" id="KW-0067">ATP-binding</keyword>
<keyword evidence="18" id="KW-1185">Reference proteome</keyword>
<dbReference type="GO" id="GO:0005524">
    <property type="term" value="F:ATP binding"/>
    <property type="evidence" value="ECO:0007669"/>
    <property type="project" value="UniProtKB-UniRule"/>
</dbReference>
<dbReference type="NCBIfam" id="TIGR00671">
    <property type="entry name" value="baf"/>
    <property type="match status" value="1"/>
</dbReference>
<sequence length="277" mass="29257">MLLAVDCGNTNIVFAVYDNTADVSRQLGCWRIATDVSRSGDDYTVWLGQMMSAANLANDMVSGIVVASVVPEITPHLVMMARTGFSLDPMLIGDAGVDLGITVDIDNPSQAGADRLVNAVAAKHYHQVPAIILDFGTATTLDLVRADGAYAGGIIAPGVHVSVDALYKAAARLPRLDVKPWDHTLPVLGRDTTSAMESGIFWGYVGMIEGLITRLRTEQGVELPAIATGGLASLFAPHLPMISAVDADLTLRGLVAIYNLNNESNSAITAHSNKVDC</sequence>
<dbReference type="Pfam" id="PF03309">
    <property type="entry name" value="Pan_kinase"/>
    <property type="match status" value="1"/>
</dbReference>
<proteinExistence type="inferred from homology"/>
<dbReference type="STRING" id="488538.SAR116_0156"/>
<comment type="cofactor">
    <cofactor evidence="2">
        <name>K(+)</name>
        <dbReference type="ChEBI" id="CHEBI:29103"/>
    </cofactor>
</comment>
<evidence type="ECO:0000256" key="11">
    <source>
        <dbReference type="ARBA" id="ARBA00022840"/>
    </source>
</evidence>
<dbReference type="eggNOG" id="COG1521">
    <property type="taxonomic scope" value="Bacteria"/>
</dbReference>
<dbReference type="OrthoDB" id="9804707at2"/>
<evidence type="ECO:0000256" key="1">
    <source>
        <dbReference type="ARBA" id="ARBA00001206"/>
    </source>
</evidence>
<evidence type="ECO:0000256" key="6">
    <source>
        <dbReference type="ARBA" id="ARBA00012102"/>
    </source>
</evidence>
<keyword evidence="8 16" id="KW-0808">Transferase</keyword>
<comment type="caution">
    <text evidence="16">Lacks conserved residue(s) required for the propagation of feature annotation.</text>
</comment>
<evidence type="ECO:0000256" key="12">
    <source>
        <dbReference type="ARBA" id="ARBA00022958"/>
    </source>
</evidence>